<organism evidence="3 4">
    <name type="scientific">Candidatus Methylocalor cossyra</name>
    <dbReference type="NCBI Taxonomy" id="3108543"/>
    <lineage>
        <taxon>Bacteria</taxon>
        <taxon>Pseudomonadati</taxon>
        <taxon>Pseudomonadota</taxon>
        <taxon>Gammaproteobacteria</taxon>
        <taxon>Methylococcales</taxon>
        <taxon>Methylococcaceae</taxon>
        <taxon>Candidatus Methylocalor</taxon>
    </lineage>
</organism>
<feature type="transmembrane region" description="Helical" evidence="1">
    <location>
        <begin position="12"/>
        <end position="29"/>
    </location>
</feature>
<protein>
    <recommendedName>
        <fullName evidence="2">CBU-0592-like domain-containing protein</fullName>
    </recommendedName>
</protein>
<dbReference type="InterPro" id="IPR058058">
    <property type="entry name" value="CBU_0592-like"/>
</dbReference>
<evidence type="ECO:0000313" key="4">
    <source>
        <dbReference type="Proteomes" id="UP001497493"/>
    </source>
</evidence>
<evidence type="ECO:0000313" key="3">
    <source>
        <dbReference type="EMBL" id="CAL1241539.1"/>
    </source>
</evidence>
<accession>A0ABM9NLM8</accession>
<dbReference type="NCBIfam" id="NF047864">
    <property type="entry name" value="CBU_0592_membra"/>
    <property type="match status" value="1"/>
</dbReference>
<feature type="transmembrane region" description="Helical" evidence="1">
    <location>
        <begin position="36"/>
        <end position="54"/>
    </location>
</feature>
<dbReference type="Proteomes" id="UP001497493">
    <property type="component" value="Chromosome"/>
</dbReference>
<dbReference type="Pfam" id="PF26604">
    <property type="entry name" value="CBU_0592"/>
    <property type="match status" value="1"/>
</dbReference>
<sequence>MAAFADPTQVLSLAGASLVLAAYVANLFRRLDSERAPYAALNALGSALLSYTALVEASPWGIVLIEVAWTAISLVALGRALSQRRTRRDQG</sequence>
<evidence type="ECO:0000256" key="1">
    <source>
        <dbReference type="SAM" id="Phobius"/>
    </source>
</evidence>
<reference evidence="3 4" key="1">
    <citation type="submission" date="2024-04" db="EMBL/GenBank/DDBJ databases">
        <authorList>
            <person name="Cremers G."/>
        </authorList>
    </citation>
    <scope>NUCLEOTIDE SEQUENCE [LARGE SCALE GENOMIC DNA]</scope>
    <source>
        <strain evidence="3">MeCH1-AG</strain>
    </source>
</reference>
<keyword evidence="1" id="KW-0472">Membrane</keyword>
<name>A0ABM9NLM8_9GAMM</name>
<dbReference type="RefSeq" id="WP_348758048.1">
    <property type="nucleotide sequence ID" value="NZ_OZ026884.1"/>
</dbReference>
<feature type="transmembrane region" description="Helical" evidence="1">
    <location>
        <begin position="60"/>
        <end position="81"/>
    </location>
</feature>
<dbReference type="EMBL" id="OZ026884">
    <property type="protein sequence ID" value="CAL1241539.1"/>
    <property type="molecule type" value="Genomic_DNA"/>
</dbReference>
<keyword evidence="1" id="KW-0812">Transmembrane</keyword>
<gene>
    <name evidence="3" type="ORF">MECH1_V1_2763</name>
</gene>
<proteinExistence type="predicted"/>
<keyword evidence="1" id="KW-1133">Transmembrane helix</keyword>
<feature type="domain" description="CBU-0592-like" evidence="2">
    <location>
        <begin position="9"/>
        <end position="84"/>
    </location>
</feature>
<evidence type="ECO:0000259" key="2">
    <source>
        <dbReference type="Pfam" id="PF26604"/>
    </source>
</evidence>
<keyword evidence="4" id="KW-1185">Reference proteome</keyword>